<accession>A0ABY4I0Y0</accession>
<dbReference type="InterPro" id="IPR002577">
    <property type="entry name" value="HTH_HxlR"/>
</dbReference>
<dbReference type="PANTHER" id="PTHR33204:SF29">
    <property type="entry name" value="TRANSCRIPTIONAL REGULATOR"/>
    <property type="match status" value="1"/>
</dbReference>
<proteinExistence type="predicted"/>
<evidence type="ECO:0000256" key="2">
    <source>
        <dbReference type="ARBA" id="ARBA00023125"/>
    </source>
</evidence>
<dbReference type="RefSeq" id="WP_247811772.1">
    <property type="nucleotide sequence ID" value="NZ_CP095855.1"/>
</dbReference>
<evidence type="ECO:0000259" key="4">
    <source>
        <dbReference type="PROSITE" id="PS51118"/>
    </source>
</evidence>
<dbReference type="SUPFAM" id="SSF46785">
    <property type="entry name" value="Winged helix' DNA-binding domain"/>
    <property type="match status" value="1"/>
</dbReference>
<keyword evidence="6" id="KW-1185">Reference proteome</keyword>
<dbReference type="InterPro" id="IPR036388">
    <property type="entry name" value="WH-like_DNA-bd_sf"/>
</dbReference>
<dbReference type="Pfam" id="PF01638">
    <property type="entry name" value="HxlR"/>
    <property type="match status" value="1"/>
</dbReference>
<evidence type="ECO:0000256" key="3">
    <source>
        <dbReference type="ARBA" id="ARBA00023163"/>
    </source>
</evidence>
<gene>
    <name evidence="5" type="ORF">MYF79_31455</name>
</gene>
<keyword evidence="1" id="KW-0805">Transcription regulation</keyword>
<dbReference type="Gene3D" id="1.10.10.10">
    <property type="entry name" value="Winged helix-like DNA-binding domain superfamily/Winged helix DNA-binding domain"/>
    <property type="match status" value="1"/>
</dbReference>
<dbReference type="EMBL" id="CP095855">
    <property type="protein sequence ID" value="UPK69482.1"/>
    <property type="molecule type" value="Genomic_DNA"/>
</dbReference>
<dbReference type="Proteomes" id="UP000830198">
    <property type="component" value="Chromosome"/>
</dbReference>
<dbReference type="InterPro" id="IPR036390">
    <property type="entry name" value="WH_DNA-bd_sf"/>
</dbReference>
<dbReference type="PANTHER" id="PTHR33204">
    <property type="entry name" value="TRANSCRIPTIONAL REGULATOR, MARR FAMILY"/>
    <property type="match status" value="1"/>
</dbReference>
<name>A0ABY4I0Y0_CHIFI</name>
<feature type="domain" description="HTH hxlR-type" evidence="4">
    <location>
        <begin position="13"/>
        <end position="111"/>
    </location>
</feature>
<organism evidence="5 6">
    <name type="scientific">Chitinophaga filiformis</name>
    <name type="common">Myxococcus filiformis</name>
    <name type="synonym">Flexibacter filiformis</name>
    <dbReference type="NCBI Taxonomy" id="104663"/>
    <lineage>
        <taxon>Bacteria</taxon>
        <taxon>Pseudomonadati</taxon>
        <taxon>Bacteroidota</taxon>
        <taxon>Chitinophagia</taxon>
        <taxon>Chitinophagales</taxon>
        <taxon>Chitinophagaceae</taxon>
        <taxon>Chitinophaga</taxon>
    </lineage>
</organism>
<protein>
    <submittedName>
        <fullName evidence="5">Helix-turn-helix transcriptional regulator</fullName>
    </submittedName>
</protein>
<evidence type="ECO:0000313" key="6">
    <source>
        <dbReference type="Proteomes" id="UP000830198"/>
    </source>
</evidence>
<evidence type="ECO:0000256" key="1">
    <source>
        <dbReference type="ARBA" id="ARBA00023015"/>
    </source>
</evidence>
<dbReference type="PROSITE" id="PS51118">
    <property type="entry name" value="HTH_HXLR"/>
    <property type="match status" value="1"/>
</dbReference>
<reference evidence="5 6" key="1">
    <citation type="submission" date="2022-04" db="EMBL/GenBank/DDBJ databases">
        <title>The arsenic-methylating capacity of Chitinophaga filiformis YT5 during chitin decomposition.</title>
        <authorList>
            <person name="Chen G."/>
            <person name="Liang Y."/>
        </authorList>
    </citation>
    <scope>NUCLEOTIDE SEQUENCE [LARGE SCALE GENOMIC DNA]</scope>
    <source>
        <strain evidence="5 6">YT5</strain>
    </source>
</reference>
<keyword evidence="3" id="KW-0804">Transcription</keyword>
<keyword evidence="2" id="KW-0238">DNA-binding</keyword>
<evidence type="ECO:0000313" key="5">
    <source>
        <dbReference type="EMBL" id="UPK69482.1"/>
    </source>
</evidence>
<sequence length="115" mass="13487">MTNFFYQGRLYYTPIELTMAFIGGTWKMPILLALRKGPVRYGDLRKAIPHINDKMLYSQLRDLEKKGMIQRKVYQTKPPRVDYILTDLGNKSIKLVDKINDFGEYLLEVEGIELK</sequence>